<dbReference type="PANTHER" id="PTHR46206">
    <property type="entry name" value="CYTOCHROME P450"/>
    <property type="match status" value="1"/>
</dbReference>
<dbReference type="CDD" id="cd11041">
    <property type="entry name" value="CYP503A1-like"/>
    <property type="match status" value="1"/>
</dbReference>
<proteinExistence type="inferred from homology"/>
<sequence>MGDISYPTWIFAGAGALAFLGLRYITSEERIIDAIPTLGGPSVPLLSYIGSIRFLLSAPKLVQAGYDKFKGAPFKIAGIGQWNIIVGDPKLVEDVRKAPDNVLSFAEAINESLAITYTLGSNVHHDGYHIPIVRSQLTRSLAKLFPDVRDEVAAAFTDVIPPTDEWTKLPGLSTIMQVVCRISNRVFVGLPLCRNKDYGQLNIQFTIDVVKGAAIINLFPSFLKPLAGRLFTNVPASIERGMKHLQPLIEERLKCMEEYGEDWSDKPNDMLMWFMEDAKGEERTIRNWTLRILTVNFAAIHTSSMSFTHALFHLAANPQYIQPMREEVEAIVKEEGWTKAAMQKMRKLDSFLKESQRFNGIGCVSMTRKVLQPFTFSDGTRVPVGHYVSTAAAPMHHDEGNYSDPDVFDGFRFANMREEEGEGTKHQFVSTGVDYVPFGHGRHACPGRFFASNELKAMLAHVVITYDLKLENEGVRPADFYFATACSPNPTAEVMFRKRRS</sequence>
<dbReference type="Pfam" id="PF00067">
    <property type="entry name" value="p450"/>
    <property type="match status" value="1"/>
</dbReference>
<dbReference type="HOGENOM" id="CLU_022195_0_2_1"/>
<dbReference type="AlphaFoldDB" id="A0A067PSZ6"/>
<dbReference type="OrthoDB" id="1844152at2759"/>
<dbReference type="GO" id="GO:0016705">
    <property type="term" value="F:oxidoreductase activity, acting on paired donors, with incorporation or reduction of molecular oxygen"/>
    <property type="evidence" value="ECO:0007669"/>
    <property type="project" value="InterPro"/>
</dbReference>
<dbReference type="InParanoid" id="A0A067PSZ6"/>
<dbReference type="STRING" id="933084.A0A067PSZ6"/>
<keyword evidence="6 7" id="KW-0349">Heme</keyword>
<evidence type="ECO:0000256" key="1">
    <source>
        <dbReference type="ARBA" id="ARBA00001971"/>
    </source>
</evidence>
<organism evidence="9 10">
    <name type="scientific">Jaapia argillacea MUCL 33604</name>
    <dbReference type="NCBI Taxonomy" id="933084"/>
    <lineage>
        <taxon>Eukaryota</taxon>
        <taxon>Fungi</taxon>
        <taxon>Dikarya</taxon>
        <taxon>Basidiomycota</taxon>
        <taxon>Agaricomycotina</taxon>
        <taxon>Agaricomycetes</taxon>
        <taxon>Agaricomycetidae</taxon>
        <taxon>Jaapiales</taxon>
        <taxon>Jaapiaceae</taxon>
        <taxon>Jaapia</taxon>
    </lineage>
</organism>
<reference evidence="10" key="1">
    <citation type="journal article" date="2014" name="Proc. Natl. Acad. Sci. U.S.A.">
        <title>Extensive sampling of basidiomycete genomes demonstrates inadequacy of the white-rot/brown-rot paradigm for wood decay fungi.</title>
        <authorList>
            <person name="Riley R."/>
            <person name="Salamov A.A."/>
            <person name="Brown D.W."/>
            <person name="Nagy L.G."/>
            <person name="Floudas D."/>
            <person name="Held B.W."/>
            <person name="Levasseur A."/>
            <person name="Lombard V."/>
            <person name="Morin E."/>
            <person name="Otillar R."/>
            <person name="Lindquist E.A."/>
            <person name="Sun H."/>
            <person name="LaButti K.M."/>
            <person name="Schmutz J."/>
            <person name="Jabbour D."/>
            <person name="Luo H."/>
            <person name="Baker S.E."/>
            <person name="Pisabarro A.G."/>
            <person name="Walton J.D."/>
            <person name="Blanchette R.A."/>
            <person name="Henrissat B."/>
            <person name="Martin F."/>
            <person name="Cullen D."/>
            <person name="Hibbett D.S."/>
            <person name="Grigoriev I.V."/>
        </authorList>
    </citation>
    <scope>NUCLEOTIDE SEQUENCE [LARGE SCALE GENOMIC DNA]</scope>
    <source>
        <strain evidence="10">MUCL 33604</strain>
    </source>
</reference>
<evidence type="ECO:0000256" key="3">
    <source>
        <dbReference type="ARBA" id="ARBA00022723"/>
    </source>
</evidence>
<dbReference type="Proteomes" id="UP000027265">
    <property type="component" value="Unassembled WGS sequence"/>
</dbReference>
<accession>A0A067PSZ6</accession>
<dbReference type="InterPro" id="IPR036396">
    <property type="entry name" value="Cyt_P450_sf"/>
</dbReference>
<keyword evidence="4 7" id="KW-0560">Oxidoreductase</keyword>
<name>A0A067PSZ6_9AGAM</name>
<comment type="cofactor">
    <cofactor evidence="1 6">
        <name>heme</name>
        <dbReference type="ChEBI" id="CHEBI:30413"/>
    </cofactor>
</comment>
<evidence type="ECO:0000256" key="5">
    <source>
        <dbReference type="ARBA" id="ARBA00023004"/>
    </source>
</evidence>
<evidence type="ECO:0000313" key="10">
    <source>
        <dbReference type="Proteomes" id="UP000027265"/>
    </source>
</evidence>
<dbReference type="InterPro" id="IPR001128">
    <property type="entry name" value="Cyt_P450"/>
</dbReference>
<keyword evidence="10" id="KW-1185">Reference proteome</keyword>
<feature type="transmembrane region" description="Helical" evidence="8">
    <location>
        <begin position="6"/>
        <end position="25"/>
    </location>
</feature>
<feature type="binding site" description="axial binding residue" evidence="6">
    <location>
        <position position="445"/>
    </location>
    <ligand>
        <name>heme</name>
        <dbReference type="ChEBI" id="CHEBI:30413"/>
    </ligand>
    <ligandPart>
        <name>Fe</name>
        <dbReference type="ChEBI" id="CHEBI:18248"/>
    </ligandPart>
</feature>
<evidence type="ECO:0000313" key="9">
    <source>
        <dbReference type="EMBL" id="KDQ57928.1"/>
    </source>
</evidence>
<evidence type="ECO:0000256" key="4">
    <source>
        <dbReference type="ARBA" id="ARBA00023002"/>
    </source>
</evidence>
<dbReference type="Gene3D" id="1.10.630.10">
    <property type="entry name" value="Cytochrome P450"/>
    <property type="match status" value="1"/>
</dbReference>
<evidence type="ECO:0000256" key="6">
    <source>
        <dbReference type="PIRSR" id="PIRSR602403-1"/>
    </source>
</evidence>
<comment type="similarity">
    <text evidence="2 7">Belongs to the cytochrome P450 family.</text>
</comment>
<dbReference type="GO" id="GO:0020037">
    <property type="term" value="F:heme binding"/>
    <property type="evidence" value="ECO:0007669"/>
    <property type="project" value="InterPro"/>
</dbReference>
<keyword evidence="8" id="KW-0472">Membrane</keyword>
<dbReference type="EMBL" id="KL197718">
    <property type="protein sequence ID" value="KDQ57928.1"/>
    <property type="molecule type" value="Genomic_DNA"/>
</dbReference>
<keyword evidence="7" id="KW-0503">Monooxygenase</keyword>
<dbReference type="GO" id="GO:0005506">
    <property type="term" value="F:iron ion binding"/>
    <property type="evidence" value="ECO:0007669"/>
    <property type="project" value="InterPro"/>
</dbReference>
<dbReference type="PRINTS" id="PR00465">
    <property type="entry name" value="EP450IV"/>
</dbReference>
<dbReference type="InterPro" id="IPR002403">
    <property type="entry name" value="Cyt_P450_E_grp-IV"/>
</dbReference>
<dbReference type="GO" id="GO:0004497">
    <property type="term" value="F:monooxygenase activity"/>
    <property type="evidence" value="ECO:0007669"/>
    <property type="project" value="UniProtKB-KW"/>
</dbReference>
<evidence type="ECO:0008006" key="11">
    <source>
        <dbReference type="Google" id="ProtNLM"/>
    </source>
</evidence>
<keyword evidence="8" id="KW-1133">Transmembrane helix</keyword>
<dbReference type="InterPro" id="IPR017972">
    <property type="entry name" value="Cyt_P450_CS"/>
</dbReference>
<keyword evidence="3 6" id="KW-0479">Metal-binding</keyword>
<evidence type="ECO:0000256" key="8">
    <source>
        <dbReference type="SAM" id="Phobius"/>
    </source>
</evidence>
<protein>
    <recommendedName>
        <fullName evidence="11">Cytochrome P450</fullName>
    </recommendedName>
</protein>
<evidence type="ECO:0000256" key="2">
    <source>
        <dbReference type="ARBA" id="ARBA00010617"/>
    </source>
</evidence>
<keyword evidence="8" id="KW-0812">Transmembrane</keyword>
<evidence type="ECO:0000256" key="7">
    <source>
        <dbReference type="RuleBase" id="RU000461"/>
    </source>
</evidence>
<keyword evidence="5 6" id="KW-0408">Iron</keyword>
<gene>
    <name evidence="9" type="ORF">JAAARDRAFT_34744</name>
</gene>
<dbReference type="SUPFAM" id="SSF48264">
    <property type="entry name" value="Cytochrome P450"/>
    <property type="match status" value="1"/>
</dbReference>
<dbReference type="PROSITE" id="PS00086">
    <property type="entry name" value="CYTOCHROME_P450"/>
    <property type="match status" value="1"/>
</dbReference>